<dbReference type="PANTHER" id="PTHR12670:SF1">
    <property type="entry name" value="NEUTRAL CERAMIDASE"/>
    <property type="match status" value="1"/>
</dbReference>
<organism evidence="7 8">
    <name type="scientific">Parendozoicomonas haliclonae</name>
    <dbReference type="NCBI Taxonomy" id="1960125"/>
    <lineage>
        <taxon>Bacteria</taxon>
        <taxon>Pseudomonadati</taxon>
        <taxon>Pseudomonadota</taxon>
        <taxon>Gammaproteobacteria</taxon>
        <taxon>Oceanospirillales</taxon>
        <taxon>Endozoicomonadaceae</taxon>
        <taxon>Parendozoicomonas</taxon>
    </lineage>
</organism>
<dbReference type="InterPro" id="IPR006823">
    <property type="entry name" value="Ceramidase_alk"/>
</dbReference>
<feature type="binding site" evidence="3">
    <location>
        <position position="332"/>
    </location>
    <ligand>
        <name>Zn(2+)</name>
        <dbReference type="ChEBI" id="CHEBI:29105"/>
    </ligand>
</feature>
<feature type="domain" description="Neutral/alkaline non-lysosomal ceramidase C-terminal" evidence="6">
    <location>
        <begin position="640"/>
        <end position="791"/>
    </location>
</feature>
<feature type="binding site" evidence="3">
    <location>
        <position position="227"/>
    </location>
    <ligand>
        <name>Zn(2+)</name>
        <dbReference type="ChEBI" id="CHEBI:29105"/>
    </ligand>
</feature>
<dbReference type="AlphaFoldDB" id="A0A1X7AQW5"/>
<proteinExistence type="inferred from homology"/>
<evidence type="ECO:0000256" key="1">
    <source>
        <dbReference type="ARBA" id="ARBA00009835"/>
    </source>
</evidence>
<keyword evidence="4" id="KW-0443">Lipid metabolism</keyword>
<dbReference type="GO" id="GO:0046872">
    <property type="term" value="F:metal ion binding"/>
    <property type="evidence" value="ECO:0007669"/>
    <property type="project" value="UniProtKB-KW"/>
</dbReference>
<protein>
    <recommendedName>
        <fullName evidence="4">Neutral ceramidase</fullName>
        <ecNumber evidence="4">3.5.1.23</ecNumber>
    </recommendedName>
</protein>
<feature type="domain" description="Neutral/alkaline non-lysosomal ceramidase N-terminal" evidence="5">
    <location>
        <begin position="135"/>
        <end position="626"/>
    </location>
</feature>
<dbReference type="Proteomes" id="UP000196573">
    <property type="component" value="Unassembled WGS sequence"/>
</dbReference>
<evidence type="ECO:0000256" key="3">
    <source>
        <dbReference type="PIRSR" id="PIRSR606823-2"/>
    </source>
</evidence>
<evidence type="ECO:0000313" key="8">
    <source>
        <dbReference type="Proteomes" id="UP000196573"/>
    </source>
</evidence>
<dbReference type="OrthoDB" id="6899210at2"/>
<dbReference type="Gene3D" id="2.60.40.2300">
    <property type="entry name" value="Neutral/alkaline non-lysosomal ceramidase, C-terminal domain"/>
    <property type="match status" value="1"/>
</dbReference>
<gene>
    <name evidence="7" type="ORF">EHSB41UT_04344</name>
</gene>
<evidence type="ECO:0000256" key="2">
    <source>
        <dbReference type="ARBA" id="ARBA00022801"/>
    </source>
</evidence>
<keyword evidence="3" id="KW-0862">Zinc</keyword>
<comment type="cofactor">
    <cofactor evidence="3">
        <name>Zn(2+)</name>
        <dbReference type="ChEBI" id="CHEBI:29105"/>
    </cofactor>
    <text evidence="3">Binds 1 zinc ion per subunit.</text>
</comment>
<keyword evidence="8" id="KW-1185">Reference proteome</keyword>
<reference evidence="7 8" key="1">
    <citation type="submission" date="2017-03" db="EMBL/GenBank/DDBJ databases">
        <authorList>
            <person name="Afonso C.L."/>
            <person name="Miller P.J."/>
            <person name="Scott M.A."/>
            <person name="Spackman E."/>
            <person name="Goraichik I."/>
            <person name="Dimitrov K.M."/>
            <person name="Suarez D.L."/>
            <person name="Swayne D.E."/>
        </authorList>
    </citation>
    <scope>NUCLEOTIDE SEQUENCE [LARGE SCALE GENOMIC DNA]</scope>
    <source>
        <strain evidence="7">SB41UT1</strain>
    </source>
</reference>
<comment type="similarity">
    <text evidence="1 4">Belongs to the neutral ceramidase family.</text>
</comment>
<dbReference type="GO" id="GO:0016020">
    <property type="term" value="C:membrane"/>
    <property type="evidence" value="ECO:0007669"/>
    <property type="project" value="GOC"/>
</dbReference>
<sequence length="796" mass="88216">MAGEALLCSWASFGYMHRWMAFSLLASLRRSVWPSHLAGCDRCRDRFGTKVLVGLFSWLPVRRISYVSNSFFLLIILCYRRAAAWWMYIRDVHLYCAPIPAAVVIQMELKRITFLLFPIILLCSGHCLGDKSAQWLVGVGKSDITGPPVGIPFMGYGQASQRGTGIHDRLWARAFIIVDPESRQRVVMVSASMAVIFGDVTRAIIQKLQERYGDLYGEANLVLMADHTHSGNGGQGGHLLFSLSTHGYSSLAYNAMRDGIVEAIVQAHESLAPGRVLMNIGQLNNASANRSLKAFLRNPEAADRPSIDPEMTVLRFEQNGKAIGMMGWFATHGVSFPITNTLISGDNKAYAAQLMEKAMGEGAVAAFPQTNAGDMTPNLFLDGTGPEMTPELNARMIGWRQFAKGYQLFQQASEEVTGELSYVHHYVDLSKVAVESAPADSLQRHTCPAVAGYGFAAGTVDGRPKPWRWFFNDNMKQDYWPFNWGSIWLTGLTEEMKDCQMPKVSLLGLGGEHDFHYINRVVSTFMGGAVPKEIATYSWAPQVLPVSILKIGQLGLLAVPAEFTITAGDRLKKTVRALTGNTFGHLMVAGYSNDYSLYVTTPEEYQEQLYEGGATLFGPNTLPAYQKIFTSLATELIGQPDGLLESAQPDNLDQFYQQLEPDCVPCSGTLEQHGEVTADVHSMWLAGQTVTACFTASHPNLTVRQLKTLLTIEHWQQDRGWVTVATDDSWDTRFHWQANWVSGSTDGEACIDWDIPRGVAEGSYRIGHQGIWRSASGEHVPYQGYSNPFIVSRERR</sequence>
<feature type="binding site" evidence="3">
    <location>
        <position position="562"/>
    </location>
    <ligand>
        <name>Zn(2+)</name>
        <dbReference type="ChEBI" id="CHEBI:29105"/>
    </ligand>
</feature>
<comment type="catalytic activity">
    <reaction evidence="4">
        <text>an N-acylsphing-4-enine + H2O = sphing-4-enine + a fatty acid</text>
        <dbReference type="Rhea" id="RHEA:20856"/>
        <dbReference type="ChEBI" id="CHEBI:15377"/>
        <dbReference type="ChEBI" id="CHEBI:28868"/>
        <dbReference type="ChEBI" id="CHEBI:52639"/>
        <dbReference type="ChEBI" id="CHEBI:57756"/>
        <dbReference type="EC" id="3.5.1.23"/>
    </reaction>
</comment>
<dbReference type="Pfam" id="PF04734">
    <property type="entry name" value="Ceramidase_alk"/>
    <property type="match status" value="1"/>
</dbReference>
<dbReference type="GO" id="GO:0046514">
    <property type="term" value="P:ceramide catabolic process"/>
    <property type="evidence" value="ECO:0007669"/>
    <property type="project" value="InterPro"/>
</dbReference>
<keyword evidence="4" id="KW-0746">Sphingolipid metabolism</keyword>
<dbReference type="EMBL" id="FWPT01000013">
    <property type="protein sequence ID" value="SMA50533.1"/>
    <property type="molecule type" value="Genomic_DNA"/>
</dbReference>
<dbReference type="Pfam" id="PF17048">
    <property type="entry name" value="Ceramidse_alk_C"/>
    <property type="match status" value="1"/>
</dbReference>
<evidence type="ECO:0000259" key="5">
    <source>
        <dbReference type="Pfam" id="PF04734"/>
    </source>
</evidence>
<dbReference type="InterPro" id="IPR038445">
    <property type="entry name" value="NCDase_C_sf"/>
</dbReference>
<dbReference type="EC" id="3.5.1.23" evidence="4"/>
<accession>A0A1X7AQW5</accession>
<keyword evidence="2 4" id="KW-0378">Hydrolase</keyword>
<evidence type="ECO:0000256" key="4">
    <source>
        <dbReference type="RuleBase" id="RU366019"/>
    </source>
</evidence>
<feature type="binding site" evidence="3">
    <location>
        <position position="598"/>
    </location>
    <ligand>
        <name>Zn(2+)</name>
        <dbReference type="ChEBI" id="CHEBI:29105"/>
    </ligand>
</feature>
<evidence type="ECO:0000313" key="7">
    <source>
        <dbReference type="EMBL" id="SMA50533.1"/>
    </source>
</evidence>
<dbReference type="GO" id="GO:0046512">
    <property type="term" value="P:sphingosine biosynthetic process"/>
    <property type="evidence" value="ECO:0007669"/>
    <property type="project" value="TreeGrafter"/>
</dbReference>
<dbReference type="InterPro" id="IPR031329">
    <property type="entry name" value="NEUT/ALK_ceramidase_N"/>
</dbReference>
<keyword evidence="3" id="KW-0479">Metal-binding</keyword>
<dbReference type="InterPro" id="IPR031331">
    <property type="entry name" value="NEUT/ALK_ceramidase_C"/>
</dbReference>
<name>A0A1X7AQW5_9GAMM</name>
<dbReference type="GO" id="GO:0005576">
    <property type="term" value="C:extracellular region"/>
    <property type="evidence" value="ECO:0007669"/>
    <property type="project" value="TreeGrafter"/>
</dbReference>
<dbReference type="GO" id="GO:0042759">
    <property type="term" value="P:long-chain fatty acid biosynthetic process"/>
    <property type="evidence" value="ECO:0007669"/>
    <property type="project" value="TreeGrafter"/>
</dbReference>
<dbReference type="GO" id="GO:0017040">
    <property type="term" value="F:N-acylsphingosine amidohydrolase activity"/>
    <property type="evidence" value="ECO:0007669"/>
    <property type="project" value="UniProtKB-UniRule"/>
</dbReference>
<dbReference type="PANTHER" id="PTHR12670">
    <property type="entry name" value="CERAMIDASE"/>
    <property type="match status" value="1"/>
</dbReference>
<evidence type="ECO:0000259" key="6">
    <source>
        <dbReference type="Pfam" id="PF17048"/>
    </source>
</evidence>